<keyword evidence="3 11" id="KW-0004">4Fe-4S</keyword>
<evidence type="ECO:0000256" key="5">
    <source>
        <dbReference type="ARBA" id="ARBA00023004"/>
    </source>
</evidence>
<comment type="function">
    <text evidence="11">Acts as a transcriptional regulator. Probably redox-responsive. The apo- but not holo-form probably binds DNA.</text>
</comment>
<reference evidence="13 14" key="1">
    <citation type="journal article" date="2013" name="Int. J. Syst. Evol. Microbiol.">
        <title>Ilumatobacter nonamiense sp. nov. and Ilumatobacter coccineum sp. nov., isolated from seashore sand.</title>
        <authorList>
            <person name="Matsumoto A."/>
            <person name="Kasai H."/>
            <person name="Matsuo Y."/>
            <person name="Shizuri Y."/>
            <person name="Ichikawa N."/>
            <person name="Fujita N."/>
            <person name="Omura S."/>
            <person name="Takahashi Y."/>
        </authorList>
    </citation>
    <scope>NUCLEOTIDE SEQUENCE [LARGE SCALE GENOMIC DNA]</scope>
    <source>
        <strain evidence="14">NBRC 103263 / KCTC 29153 / YM16-304</strain>
    </source>
</reference>
<dbReference type="GO" id="GO:0045892">
    <property type="term" value="P:negative regulation of DNA-templated transcription"/>
    <property type="evidence" value="ECO:0007669"/>
    <property type="project" value="TreeGrafter"/>
</dbReference>
<name>A0A6C7E6Z6_ILUCY</name>
<feature type="binding site" evidence="11">
    <location>
        <position position="85"/>
    </location>
    <ligand>
        <name>[4Fe-4S] cluster</name>
        <dbReference type="ChEBI" id="CHEBI:49883"/>
    </ligand>
</feature>
<organism evidence="13 14">
    <name type="scientific">Ilumatobacter coccineus (strain NBRC 103263 / KCTC 29153 / YM16-304)</name>
    <dbReference type="NCBI Taxonomy" id="1313172"/>
    <lineage>
        <taxon>Bacteria</taxon>
        <taxon>Bacillati</taxon>
        <taxon>Actinomycetota</taxon>
        <taxon>Acidimicrobiia</taxon>
        <taxon>Acidimicrobiales</taxon>
        <taxon>Ilumatobacteraceae</taxon>
        <taxon>Ilumatobacter</taxon>
    </lineage>
</organism>
<evidence type="ECO:0000313" key="13">
    <source>
        <dbReference type="EMBL" id="BAN02220.1"/>
    </source>
</evidence>
<dbReference type="HAMAP" id="MF_01479">
    <property type="entry name" value="WhiB"/>
    <property type="match status" value="1"/>
</dbReference>
<dbReference type="GO" id="GO:0045454">
    <property type="term" value="P:cell redox homeostasis"/>
    <property type="evidence" value="ECO:0007669"/>
    <property type="project" value="TreeGrafter"/>
</dbReference>
<dbReference type="InterPro" id="IPR003482">
    <property type="entry name" value="Whib"/>
</dbReference>
<comment type="subcellular location">
    <subcellularLocation>
        <location evidence="1 11">Cytoplasm</location>
    </subcellularLocation>
</comment>
<sequence length="127" mass="14226">MPDCRQNVSKFPLARGRIAIYGRVSSRRAGGARHLQPDDQWGSWNVSLQQVDEAKWFDLGACRGLEAAIFYPDDEESAVSAKAVCESCHVKVSCLEHALANREKAGVWGGATERDRRRIVRQRRKSA</sequence>
<dbReference type="InterPro" id="IPR034768">
    <property type="entry name" value="4FE4S_WBL"/>
</dbReference>
<dbReference type="PANTHER" id="PTHR38839">
    <property type="entry name" value="TRANSCRIPTIONAL REGULATOR WHID-RELATED"/>
    <property type="match status" value="1"/>
</dbReference>
<dbReference type="AlphaFoldDB" id="A0A6C7E6Z6"/>
<feature type="domain" description="4Fe-4S Wbl-type" evidence="12">
    <location>
        <begin position="61"/>
        <end position="118"/>
    </location>
</feature>
<evidence type="ECO:0000256" key="9">
    <source>
        <dbReference type="ARBA" id="ARBA00023157"/>
    </source>
</evidence>
<dbReference type="PROSITE" id="PS51674">
    <property type="entry name" value="4FE4S_WBL"/>
    <property type="match status" value="1"/>
</dbReference>
<dbReference type="GO" id="GO:0005737">
    <property type="term" value="C:cytoplasm"/>
    <property type="evidence" value="ECO:0007669"/>
    <property type="project" value="UniProtKB-SubCell"/>
</dbReference>
<keyword evidence="7 11" id="KW-0805">Transcription regulation</keyword>
<keyword evidence="10 11" id="KW-0804">Transcription</keyword>
<keyword evidence="14" id="KW-1185">Reference proteome</keyword>
<evidence type="ECO:0000256" key="2">
    <source>
        <dbReference type="ARBA" id="ARBA00006597"/>
    </source>
</evidence>
<keyword evidence="6 11" id="KW-0411">Iron-sulfur</keyword>
<evidence type="ECO:0000313" key="14">
    <source>
        <dbReference type="Proteomes" id="UP000011863"/>
    </source>
</evidence>
<comment type="cofactor">
    <cofactor evidence="11">
        <name>[4Fe-4S] cluster</name>
        <dbReference type="ChEBI" id="CHEBI:49883"/>
    </cofactor>
    <text evidence="11">Binds 1 [4Fe-4S] cluster per subunit. Following nitrosylation of the [4Fe-4S] cluster binds 1 [4Fe-8(NO)] cluster per subunit.</text>
</comment>
<keyword evidence="9 11" id="KW-1015">Disulfide bond</keyword>
<dbReference type="GO" id="GO:0003677">
    <property type="term" value="F:DNA binding"/>
    <property type="evidence" value="ECO:0007669"/>
    <property type="project" value="UniProtKB-UniRule"/>
</dbReference>
<dbReference type="EMBL" id="AP012057">
    <property type="protein sequence ID" value="BAN02220.1"/>
    <property type="molecule type" value="Genomic_DNA"/>
</dbReference>
<keyword evidence="5 11" id="KW-0408">Iron</keyword>
<evidence type="ECO:0000256" key="10">
    <source>
        <dbReference type="ARBA" id="ARBA00023163"/>
    </source>
</evidence>
<comment type="similarity">
    <text evidence="2 11">Belongs to the WhiB family.</text>
</comment>
<evidence type="ECO:0000256" key="4">
    <source>
        <dbReference type="ARBA" id="ARBA00022723"/>
    </source>
</evidence>
<feature type="binding site" evidence="11">
    <location>
        <position position="62"/>
    </location>
    <ligand>
        <name>[4Fe-4S] cluster</name>
        <dbReference type="ChEBI" id="CHEBI:49883"/>
    </ligand>
</feature>
<gene>
    <name evidence="11" type="primary">whiB</name>
    <name evidence="13" type="ORF">YM304_19060</name>
</gene>
<proteinExistence type="inferred from homology"/>
<dbReference type="KEGG" id="aym:YM304_19060"/>
<feature type="binding site" evidence="11">
    <location>
        <position position="88"/>
    </location>
    <ligand>
        <name>[4Fe-4S] cluster</name>
        <dbReference type="ChEBI" id="CHEBI:49883"/>
    </ligand>
</feature>
<keyword evidence="8 11" id="KW-0238">DNA-binding</keyword>
<evidence type="ECO:0000256" key="7">
    <source>
        <dbReference type="ARBA" id="ARBA00023015"/>
    </source>
</evidence>
<feature type="binding site" evidence="11">
    <location>
        <position position="94"/>
    </location>
    <ligand>
        <name>[4Fe-4S] cluster</name>
        <dbReference type="ChEBI" id="CHEBI:49883"/>
    </ligand>
</feature>
<evidence type="ECO:0000256" key="11">
    <source>
        <dbReference type="HAMAP-Rule" id="MF_01479"/>
    </source>
</evidence>
<accession>A0A6C7E6Z6</accession>
<dbReference type="GO" id="GO:0046872">
    <property type="term" value="F:metal ion binding"/>
    <property type="evidence" value="ECO:0007669"/>
    <property type="project" value="UniProtKB-KW"/>
</dbReference>
<dbReference type="Pfam" id="PF02467">
    <property type="entry name" value="Whib"/>
    <property type="match status" value="1"/>
</dbReference>
<comment type="PTM">
    <text evidence="11">The Fe-S cluster can be nitrosylated by nitric oxide (NO).</text>
</comment>
<protein>
    <recommendedName>
        <fullName evidence="11">Transcriptional regulator WhiB</fullName>
    </recommendedName>
</protein>
<evidence type="ECO:0000256" key="8">
    <source>
        <dbReference type="ARBA" id="ARBA00023125"/>
    </source>
</evidence>
<keyword evidence="4 11" id="KW-0479">Metal-binding</keyword>
<evidence type="ECO:0000256" key="3">
    <source>
        <dbReference type="ARBA" id="ARBA00022485"/>
    </source>
</evidence>
<dbReference type="Proteomes" id="UP000011863">
    <property type="component" value="Chromosome"/>
</dbReference>
<evidence type="ECO:0000259" key="12">
    <source>
        <dbReference type="PROSITE" id="PS51674"/>
    </source>
</evidence>
<dbReference type="GO" id="GO:0047134">
    <property type="term" value="F:protein-disulfide reductase [NAD(P)H] activity"/>
    <property type="evidence" value="ECO:0007669"/>
    <property type="project" value="TreeGrafter"/>
</dbReference>
<dbReference type="GO" id="GO:0051539">
    <property type="term" value="F:4 iron, 4 sulfur cluster binding"/>
    <property type="evidence" value="ECO:0007669"/>
    <property type="project" value="UniProtKB-UniRule"/>
</dbReference>
<evidence type="ECO:0000256" key="1">
    <source>
        <dbReference type="ARBA" id="ARBA00004496"/>
    </source>
</evidence>
<comment type="PTM">
    <text evidence="11">Upon Fe-S cluster removal intramolecular disulfide bonds are formed.</text>
</comment>
<evidence type="ECO:0000256" key="6">
    <source>
        <dbReference type="ARBA" id="ARBA00023014"/>
    </source>
</evidence>
<keyword evidence="11" id="KW-0963">Cytoplasm</keyword>
<dbReference type="GO" id="GO:0035731">
    <property type="term" value="F:dinitrosyl-iron complex binding"/>
    <property type="evidence" value="ECO:0007669"/>
    <property type="project" value="UniProtKB-UniRule"/>
</dbReference>